<keyword evidence="3" id="KW-0648">Protein biosynthesis</keyword>
<dbReference type="EMBL" id="NEDP02000337">
    <property type="protein sequence ID" value="OWF56096.1"/>
    <property type="molecule type" value="Genomic_DNA"/>
</dbReference>
<evidence type="ECO:0000256" key="2">
    <source>
        <dbReference type="ARBA" id="ARBA00020581"/>
    </source>
</evidence>
<accession>A0A210R582</accession>
<reference evidence="7 8" key="1">
    <citation type="journal article" date="2017" name="Nat. Ecol. Evol.">
        <title>Scallop genome provides insights into evolution of bilaterian karyotype and development.</title>
        <authorList>
            <person name="Wang S."/>
            <person name="Zhang J."/>
            <person name="Jiao W."/>
            <person name="Li J."/>
            <person name="Xun X."/>
            <person name="Sun Y."/>
            <person name="Guo X."/>
            <person name="Huan P."/>
            <person name="Dong B."/>
            <person name="Zhang L."/>
            <person name="Hu X."/>
            <person name="Sun X."/>
            <person name="Wang J."/>
            <person name="Zhao C."/>
            <person name="Wang Y."/>
            <person name="Wang D."/>
            <person name="Huang X."/>
            <person name="Wang R."/>
            <person name="Lv J."/>
            <person name="Li Y."/>
            <person name="Zhang Z."/>
            <person name="Liu B."/>
            <person name="Lu W."/>
            <person name="Hui Y."/>
            <person name="Liang J."/>
            <person name="Zhou Z."/>
            <person name="Hou R."/>
            <person name="Li X."/>
            <person name="Liu Y."/>
            <person name="Li H."/>
            <person name="Ning X."/>
            <person name="Lin Y."/>
            <person name="Zhao L."/>
            <person name="Xing Q."/>
            <person name="Dou J."/>
            <person name="Li Y."/>
            <person name="Mao J."/>
            <person name="Guo H."/>
            <person name="Dou H."/>
            <person name="Li T."/>
            <person name="Mu C."/>
            <person name="Jiang W."/>
            <person name="Fu Q."/>
            <person name="Fu X."/>
            <person name="Miao Y."/>
            <person name="Liu J."/>
            <person name="Yu Q."/>
            <person name="Li R."/>
            <person name="Liao H."/>
            <person name="Li X."/>
            <person name="Kong Y."/>
            <person name="Jiang Z."/>
            <person name="Chourrout D."/>
            <person name="Li R."/>
            <person name="Bao Z."/>
        </authorList>
    </citation>
    <scope>NUCLEOTIDE SEQUENCE [LARGE SCALE GENOMIC DNA]</scope>
    <source>
        <strain evidence="7 8">PY_sf001</strain>
    </source>
</reference>
<dbReference type="GO" id="GO:0005739">
    <property type="term" value="C:mitochondrion"/>
    <property type="evidence" value="ECO:0007669"/>
    <property type="project" value="TreeGrafter"/>
</dbReference>
<dbReference type="Pfam" id="PF01765">
    <property type="entry name" value="RRF"/>
    <property type="match status" value="1"/>
</dbReference>
<evidence type="ECO:0000313" key="7">
    <source>
        <dbReference type="EMBL" id="OWF56096.1"/>
    </source>
</evidence>
<dbReference type="PANTHER" id="PTHR20982">
    <property type="entry name" value="RIBOSOME RECYCLING FACTOR"/>
    <property type="match status" value="1"/>
</dbReference>
<dbReference type="GO" id="GO:0043023">
    <property type="term" value="F:ribosomal large subunit binding"/>
    <property type="evidence" value="ECO:0007669"/>
    <property type="project" value="TreeGrafter"/>
</dbReference>
<dbReference type="OrthoDB" id="407355at2759"/>
<feature type="domain" description="Ribosome recycling factor" evidence="6">
    <location>
        <begin position="163"/>
        <end position="309"/>
    </location>
</feature>
<keyword evidence="8" id="KW-1185">Reference proteome</keyword>
<evidence type="ECO:0000256" key="1">
    <source>
        <dbReference type="ARBA" id="ARBA00005912"/>
    </source>
</evidence>
<comment type="similarity">
    <text evidence="1">Belongs to the RRF family.</text>
</comment>
<dbReference type="Proteomes" id="UP000242188">
    <property type="component" value="Unassembled WGS sequence"/>
</dbReference>
<name>A0A210R582_MIZYE</name>
<dbReference type="PANTHER" id="PTHR20982:SF3">
    <property type="entry name" value="MITOCHONDRIAL RIBOSOME RECYCLING FACTOR PSEUDO 1"/>
    <property type="match status" value="1"/>
</dbReference>
<dbReference type="STRING" id="6573.A0A210R582"/>
<protein>
    <recommendedName>
        <fullName evidence="2">Ribosome-recycling factor, mitochondrial</fullName>
    </recommendedName>
    <alternativeName>
        <fullName evidence="4">Ribosome-releasing factor, mitochondrial</fullName>
    </alternativeName>
</protein>
<evidence type="ECO:0000256" key="4">
    <source>
        <dbReference type="ARBA" id="ARBA00033107"/>
    </source>
</evidence>
<evidence type="ECO:0000256" key="5">
    <source>
        <dbReference type="SAM" id="MobiDB-lite"/>
    </source>
</evidence>
<dbReference type="InterPro" id="IPR002661">
    <property type="entry name" value="Ribosome_recyc_fac"/>
</dbReference>
<evidence type="ECO:0000259" key="6">
    <source>
        <dbReference type="Pfam" id="PF01765"/>
    </source>
</evidence>
<dbReference type="FunFam" id="3.30.1360.40:FF:000001">
    <property type="entry name" value="Ribosome-recycling factor"/>
    <property type="match status" value="1"/>
</dbReference>
<gene>
    <name evidence="7" type="ORF">KP79_PYT03661</name>
</gene>
<dbReference type="GO" id="GO:0006412">
    <property type="term" value="P:translation"/>
    <property type="evidence" value="ECO:0007669"/>
    <property type="project" value="UniProtKB-KW"/>
</dbReference>
<feature type="compositionally biased region" description="Basic residues" evidence="5">
    <location>
        <begin position="114"/>
        <end position="123"/>
    </location>
</feature>
<feature type="region of interest" description="Disordered" evidence="5">
    <location>
        <begin position="114"/>
        <end position="139"/>
    </location>
</feature>
<evidence type="ECO:0000256" key="3">
    <source>
        <dbReference type="ARBA" id="ARBA00022917"/>
    </source>
</evidence>
<dbReference type="AlphaFoldDB" id="A0A210R582"/>
<dbReference type="SUPFAM" id="SSF55194">
    <property type="entry name" value="Ribosome recycling factor, RRF"/>
    <property type="match status" value="1"/>
</dbReference>
<dbReference type="InterPro" id="IPR036191">
    <property type="entry name" value="RRF_sf"/>
</dbReference>
<dbReference type="Gene3D" id="3.30.1360.40">
    <property type="match status" value="1"/>
</dbReference>
<organism evidence="7 8">
    <name type="scientific">Mizuhopecten yessoensis</name>
    <name type="common">Japanese scallop</name>
    <name type="synonym">Patinopecten yessoensis</name>
    <dbReference type="NCBI Taxonomy" id="6573"/>
    <lineage>
        <taxon>Eukaryota</taxon>
        <taxon>Metazoa</taxon>
        <taxon>Spiralia</taxon>
        <taxon>Lophotrochozoa</taxon>
        <taxon>Mollusca</taxon>
        <taxon>Bivalvia</taxon>
        <taxon>Autobranchia</taxon>
        <taxon>Pteriomorphia</taxon>
        <taxon>Pectinida</taxon>
        <taxon>Pectinoidea</taxon>
        <taxon>Pectinidae</taxon>
        <taxon>Mizuhopecten</taxon>
    </lineage>
</organism>
<evidence type="ECO:0000313" key="8">
    <source>
        <dbReference type="Proteomes" id="UP000242188"/>
    </source>
</evidence>
<proteinExistence type="inferred from homology"/>
<sequence length="311" mass="35632">MTFFSFTTKRGKSLTDSLLTGCVTEKVQIMSRTLSSLFCIPRLVTFLSRPLHSGGLSQVCSWHGYRDLNRKSFHSMCFDRQGTAWHGLAGSTGALLSPDNYTLSYCQRRGKAKGKVKGKKDKKSKPDKQDADDDEDADPLKKYKDQLEWQYEHLKEQYISQLGLRTSLSSYENVAVTINKSQTVPLNQLAQVIQKTPQLMQINMAASPQYLKEIKTALMESALNVNPQQEGTSLFINLPKVTREHRETLASNAQRLYNDAKQQMNQFQNKQLRKAKTSQDKEMEVDIRKLYETYIKKSEEIMKRKQKELTG</sequence>
<dbReference type="Gene3D" id="1.10.132.20">
    <property type="entry name" value="Ribosome-recycling factor"/>
    <property type="match status" value="1"/>
</dbReference>
<dbReference type="InterPro" id="IPR023584">
    <property type="entry name" value="Ribosome_recyc_fac_dom"/>
</dbReference>
<comment type="caution">
    <text evidence="7">The sequence shown here is derived from an EMBL/GenBank/DDBJ whole genome shotgun (WGS) entry which is preliminary data.</text>
</comment>